<proteinExistence type="predicted"/>
<sequence length="236" mass="24988">VHVTHTGIASLVATQQERLAVDSGSRVLQLASLAFDAAAGEIFRALLSGAALVPYPTGTVEPHELTRTVREHQVSHAFVPPALLATLPSDALASVRTLTVGGEASPPALAATWARGRRMLNGYGPTETTVVATHHRIRPEDADCDRAALPIGTPVANTRVYVLDAHLQPVPPGTVGELYIAGPGLARGYAGRPALTAERFVACPFPTTPGERMYRTGDLVRWNTHGHLEYTGRADG</sequence>
<evidence type="ECO:0000313" key="2">
    <source>
        <dbReference type="EMBL" id="BAI44082.1"/>
    </source>
</evidence>
<dbReference type="PANTHER" id="PTHR45527">
    <property type="entry name" value="NONRIBOSOMAL PEPTIDE SYNTHETASE"/>
    <property type="match status" value="1"/>
</dbReference>
<dbReference type="InterPro" id="IPR042099">
    <property type="entry name" value="ANL_N_sf"/>
</dbReference>
<name>C9K4R8_9ACTN</name>
<dbReference type="GO" id="GO:0044550">
    <property type="term" value="P:secondary metabolite biosynthetic process"/>
    <property type="evidence" value="ECO:0007669"/>
    <property type="project" value="TreeGrafter"/>
</dbReference>
<reference evidence="2" key="1">
    <citation type="journal article" date="2011" name="Environ. Microbiol.">
        <title>Streptomyces associated with a marine sponge Haliclona sp.; biosynthetic genes for secondary metabolites and products.</title>
        <authorList>
            <person name="Khan S.T."/>
            <person name="Komaki H."/>
            <person name="Motohashi K."/>
            <person name="Kozone I."/>
            <person name="Mukai A."/>
            <person name="Takagi M."/>
            <person name="Shin-ya K."/>
        </authorList>
    </citation>
    <scope>NUCLEOTIDE SEQUENCE</scope>
    <source>
        <strain evidence="2">Sp080513GE-23</strain>
    </source>
</reference>
<dbReference type="PANTHER" id="PTHR45527:SF1">
    <property type="entry name" value="FATTY ACID SYNTHASE"/>
    <property type="match status" value="1"/>
</dbReference>
<dbReference type="SUPFAM" id="SSF56801">
    <property type="entry name" value="Acetyl-CoA synthetase-like"/>
    <property type="match status" value="1"/>
</dbReference>
<dbReference type="GO" id="GO:0043041">
    <property type="term" value="P:amino acid activation for nonribosomal peptide biosynthetic process"/>
    <property type="evidence" value="ECO:0007669"/>
    <property type="project" value="TreeGrafter"/>
</dbReference>
<dbReference type="AlphaFoldDB" id="C9K4R8"/>
<protein>
    <submittedName>
        <fullName evidence="2">Non-ribosomal peptide synthetase</fullName>
    </submittedName>
</protein>
<dbReference type="Gene3D" id="3.40.50.12780">
    <property type="entry name" value="N-terminal domain of ligase-like"/>
    <property type="match status" value="1"/>
</dbReference>
<dbReference type="InterPro" id="IPR000873">
    <property type="entry name" value="AMP-dep_synth/lig_dom"/>
</dbReference>
<feature type="non-terminal residue" evidence="2">
    <location>
        <position position="1"/>
    </location>
</feature>
<accession>C9K4R8</accession>
<feature type="domain" description="AMP-dependent synthetase/ligase" evidence="1">
    <location>
        <begin position="1"/>
        <end position="189"/>
    </location>
</feature>
<evidence type="ECO:0000259" key="1">
    <source>
        <dbReference type="Pfam" id="PF00501"/>
    </source>
</evidence>
<dbReference type="Pfam" id="PF00501">
    <property type="entry name" value="AMP-binding"/>
    <property type="match status" value="1"/>
</dbReference>
<dbReference type="GO" id="GO:0005737">
    <property type="term" value="C:cytoplasm"/>
    <property type="evidence" value="ECO:0007669"/>
    <property type="project" value="TreeGrafter"/>
</dbReference>
<dbReference type="GO" id="GO:0031177">
    <property type="term" value="F:phosphopantetheine binding"/>
    <property type="evidence" value="ECO:0007669"/>
    <property type="project" value="TreeGrafter"/>
</dbReference>
<organism evidence="2">
    <name type="scientific">Streptomyces sp. Sp080513GE-23</name>
    <dbReference type="NCBI Taxonomy" id="630397"/>
    <lineage>
        <taxon>Bacteria</taxon>
        <taxon>Bacillati</taxon>
        <taxon>Actinomycetota</taxon>
        <taxon>Actinomycetes</taxon>
        <taxon>Kitasatosporales</taxon>
        <taxon>Streptomycetaceae</taxon>
        <taxon>Streptomyces</taxon>
    </lineage>
</organism>
<feature type="non-terminal residue" evidence="2">
    <location>
        <position position="236"/>
    </location>
</feature>
<dbReference type="EMBL" id="AB492019">
    <property type="protein sequence ID" value="BAI44082.1"/>
    <property type="molecule type" value="Genomic_DNA"/>
</dbReference>